<sequence length="71" mass="7620">MPVFTVAHSLASTFGLRPHDRIYDTVRSYYLPSEATVETGDAPITGAVSADGRFSPDEADVGVDVDTAEQF</sequence>
<gene>
    <name evidence="2" type="ORF">ACFQKE_03435</name>
</gene>
<reference evidence="2 3" key="1">
    <citation type="journal article" date="2019" name="Int. J. Syst. Evol. Microbiol.">
        <title>The Global Catalogue of Microorganisms (GCM) 10K type strain sequencing project: providing services to taxonomists for standard genome sequencing and annotation.</title>
        <authorList>
            <consortium name="The Broad Institute Genomics Platform"/>
            <consortium name="The Broad Institute Genome Sequencing Center for Infectious Disease"/>
            <person name="Wu L."/>
            <person name="Ma J."/>
        </authorList>
    </citation>
    <scope>NUCLEOTIDE SEQUENCE [LARGE SCALE GENOMIC DNA]</scope>
    <source>
        <strain evidence="2 3">GX21</strain>
    </source>
</reference>
<keyword evidence="3" id="KW-1185">Reference proteome</keyword>
<dbReference type="RefSeq" id="WP_379702557.1">
    <property type="nucleotide sequence ID" value="NZ_JBHTAT010000001.1"/>
</dbReference>
<name>A0ABD5ZWD2_9EURY</name>
<dbReference type="AlphaFoldDB" id="A0ABD5ZWD2"/>
<dbReference type="Proteomes" id="UP001596434">
    <property type="component" value="Unassembled WGS sequence"/>
</dbReference>
<dbReference type="GeneID" id="96952671"/>
<dbReference type="EMBL" id="JBHTAT010000001">
    <property type="protein sequence ID" value="MFC7254358.1"/>
    <property type="molecule type" value="Genomic_DNA"/>
</dbReference>
<feature type="compositionally biased region" description="Acidic residues" evidence="1">
    <location>
        <begin position="57"/>
        <end position="71"/>
    </location>
</feature>
<evidence type="ECO:0000256" key="1">
    <source>
        <dbReference type="SAM" id="MobiDB-lite"/>
    </source>
</evidence>
<evidence type="ECO:0000313" key="3">
    <source>
        <dbReference type="Proteomes" id="UP001596434"/>
    </source>
</evidence>
<protein>
    <submittedName>
        <fullName evidence="2">Uncharacterized protein</fullName>
    </submittedName>
</protein>
<proteinExistence type="predicted"/>
<organism evidence="2 3">
    <name type="scientific">Haloplanus litoreus</name>
    <dbReference type="NCBI Taxonomy" id="767515"/>
    <lineage>
        <taxon>Archaea</taxon>
        <taxon>Methanobacteriati</taxon>
        <taxon>Methanobacteriota</taxon>
        <taxon>Stenosarchaea group</taxon>
        <taxon>Halobacteria</taxon>
        <taxon>Halobacteriales</taxon>
        <taxon>Haloferacaceae</taxon>
        <taxon>Haloplanus</taxon>
    </lineage>
</organism>
<evidence type="ECO:0000313" key="2">
    <source>
        <dbReference type="EMBL" id="MFC7254358.1"/>
    </source>
</evidence>
<accession>A0ABD5ZWD2</accession>
<comment type="caution">
    <text evidence="2">The sequence shown here is derived from an EMBL/GenBank/DDBJ whole genome shotgun (WGS) entry which is preliminary data.</text>
</comment>
<feature type="region of interest" description="Disordered" evidence="1">
    <location>
        <begin position="42"/>
        <end position="71"/>
    </location>
</feature>